<keyword evidence="5 8" id="KW-1133">Transmembrane helix</keyword>
<evidence type="ECO:0000256" key="5">
    <source>
        <dbReference type="ARBA" id="ARBA00022989"/>
    </source>
</evidence>
<feature type="region of interest" description="Disordered" evidence="7">
    <location>
        <begin position="1"/>
        <end position="56"/>
    </location>
</feature>
<dbReference type="PANTHER" id="PTHR15301:SF3">
    <property type="entry name" value="PROTEIN NSG1-RELATED"/>
    <property type="match status" value="1"/>
</dbReference>
<feature type="transmembrane region" description="Helical" evidence="8">
    <location>
        <begin position="162"/>
        <end position="180"/>
    </location>
</feature>
<organism evidence="9 10">
    <name type="scientific">Ascobolus immersus RN42</name>
    <dbReference type="NCBI Taxonomy" id="1160509"/>
    <lineage>
        <taxon>Eukaryota</taxon>
        <taxon>Fungi</taxon>
        <taxon>Dikarya</taxon>
        <taxon>Ascomycota</taxon>
        <taxon>Pezizomycotina</taxon>
        <taxon>Pezizomycetes</taxon>
        <taxon>Pezizales</taxon>
        <taxon>Ascobolaceae</taxon>
        <taxon>Ascobolus</taxon>
    </lineage>
</organism>
<dbReference type="OrthoDB" id="205546at2759"/>
<keyword evidence="4" id="KW-0256">Endoplasmic reticulum</keyword>
<feature type="transmembrane region" description="Helical" evidence="8">
    <location>
        <begin position="299"/>
        <end position="322"/>
    </location>
</feature>
<keyword evidence="10" id="KW-1185">Reference proteome</keyword>
<reference evidence="9 10" key="1">
    <citation type="journal article" date="2018" name="Nat. Ecol. Evol.">
        <title>Pezizomycetes genomes reveal the molecular basis of ectomycorrhizal truffle lifestyle.</title>
        <authorList>
            <person name="Murat C."/>
            <person name="Payen T."/>
            <person name="Noel B."/>
            <person name="Kuo A."/>
            <person name="Morin E."/>
            <person name="Chen J."/>
            <person name="Kohler A."/>
            <person name="Krizsan K."/>
            <person name="Balestrini R."/>
            <person name="Da Silva C."/>
            <person name="Montanini B."/>
            <person name="Hainaut M."/>
            <person name="Levati E."/>
            <person name="Barry K.W."/>
            <person name="Belfiori B."/>
            <person name="Cichocki N."/>
            <person name="Clum A."/>
            <person name="Dockter R.B."/>
            <person name="Fauchery L."/>
            <person name="Guy J."/>
            <person name="Iotti M."/>
            <person name="Le Tacon F."/>
            <person name="Lindquist E.A."/>
            <person name="Lipzen A."/>
            <person name="Malagnac F."/>
            <person name="Mello A."/>
            <person name="Molinier V."/>
            <person name="Miyauchi S."/>
            <person name="Poulain J."/>
            <person name="Riccioni C."/>
            <person name="Rubini A."/>
            <person name="Sitrit Y."/>
            <person name="Splivallo R."/>
            <person name="Traeger S."/>
            <person name="Wang M."/>
            <person name="Zifcakova L."/>
            <person name="Wipf D."/>
            <person name="Zambonelli A."/>
            <person name="Paolocci F."/>
            <person name="Nowrousian M."/>
            <person name="Ottonello S."/>
            <person name="Baldrian P."/>
            <person name="Spatafora J.W."/>
            <person name="Henrissat B."/>
            <person name="Nagy L.G."/>
            <person name="Aury J.M."/>
            <person name="Wincker P."/>
            <person name="Grigoriev I.V."/>
            <person name="Bonfante P."/>
            <person name="Martin F.M."/>
        </authorList>
    </citation>
    <scope>NUCLEOTIDE SEQUENCE [LARGE SCALE GENOMIC DNA]</scope>
    <source>
        <strain evidence="9 10">RN42</strain>
    </source>
</reference>
<dbReference type="Proteomes" id="UP000275078">
    <property type="component" value="Unassembled WGS sequence"/>
</dbReference>
<evidence type="ECO:0000256" key="6">
    <source>
        <dbReference type="ARBA" id="ARBA00023136"/>
    </source>
</evidence>
<feature type="compositionally biased region" description="Low complexity" evidence="7">
    <location>
        <begin position="19"/>
        <end position="34"/>
    </location>
</feature>
<keyword evidence="3 8" id="KW-0812">Transmembrane</keyword>
<evidence type="ECO:0000256" key="8">
    <source>
        <dbReference type="SAM" id="Phobius"/>
    </source>
</evidence>
<accession>A0A3N4HZQ7</accession>
<keyword evidence="6 8" id="KW-0472">Membrane</keyword>
<protein>
    <recommendedName>
        <fullName evidence="11">INSIG domain-containing protein</fullName>
    </recommendedName>
</protein>
<feature type="transmembrane region" description="Helical" evidence="8">
    <location>
        <begin position="225"/>
        <end position="244"/>
    </location>
</feature>
<dbReference type="AlphaFoldDB" id="A0A3N4HZQ7"/>
<dbReference type="PANTHER" id="PTHR15301">
    <property type="entry name" value="INSULIN-INDUCED GENE 1"/>
    <property type="match status" value="1"/>
</dbReference>
<dbReference type="EMBL" id="ML119709">
    <property type="protein sequence ID" value="RPA78606.1"/>
    <property type="molecule type" value="Genomic_DNA"/>
</dbReference>
<evidence type="ECO:0000256" key="2">
    <source>
        <dbReference type="ARBA" id="ARBA00007475"/>
    </source>
</evidence>
<feature type="compositionally biased region" description="Low complexity" evidence="7">
    <location>
        <begin position="45"/>
        <end position="56"/>
    </location>
</feature>
<dbReference type="Pfam" id="PF07281">
    <property type="entry name" value="INSIG"/>
    <property type="match status" value="1"/>
</dbReference>
<evidence type="ECO:0000313" key="9">
    <source>
        <dbReference type="EMBL" id="RPA78606.1"/>
    </source>
</evidence>
<evidence type="ECO:0000256" key="7">
    <source>
        <dbReference type="SAM" id="MobiDB-lite"/>
    </source>
</evidence>
<dbReference type="STRING" id="1160509.A0A3N4HZQ7"/>
<dbReference type="InterPro" id="IPR025929">
    <property type="entry name" value="INSIG_fam"/>
</dbReference>
<evidence type="ECO:0000256" key="3">
    <source>
        <dbReference type="ARBA" id="ARBA00022692"/>
    </source>
</evidence>
<comment type="similarity">
    <text evidence="2">Belongs to the INSIG family.</text>
</comment>
<feature type="transmembrane region" description="Helical" evidence="8">
    <location>
        <begin position="121"/>
        <end position="142"/>
    </location>
</feature>
<gene>
    <name evidence="9" type="ORF">BJ508DRAFT_416474</name>
</gene>
<evidence type="ECO:0000313" key="10">
    <source>
        <dbReference type="Proteomes" id="UP000275078"/>
    </source>
</evidence>
<evidence type="ECO:0008006" key="11">
    <source>
        <dbReference type="Google" id="ProtNLM"/>
    </source>
</evidence>
<feature type="transmembrane region" description="Helical" evidence="8">
    <location>
        <begin position="251"/>
        <end position="269"/>
    </location>
</feature>
<proteinExistence type="inferred from homology"/>
<dbReference type="GO" id="GO:0005789">
    <property type="term" value="C:endoplasmic reticulum membrane"/>
    <property type="evidence" value="ECO:0007669"/>
    <property type="project" value="UniProtKB-SubCell"/>
</dbReference>
<dbReference type="GO" id="GO:0016126">
    <property type="term" value="P:sterol biosynthetic process"/>
    <property type="evidence" value="ECO:0007669"/>
    <property type="project" value="TreeGrafter"/>
</dbReference>
<comment type="subcellular location">
    <subcellularLocation>
        <location evidence="1">Endoplasmic reticulum membrane</location>
        <topology evidence="1">Multi-pass membrane protein</topology>
    </subcellularLocation>
</comment>
<evidence type="ECO:0000256" key="1">
    <source>
        <dbReference type="ARBA" id="ARBA00004477"/>
    </source>
</evidence>
<evidence type="ECO:0000256" key="4">
    <source>
        <dbReference type="ARBA" id="ARBA00022824"/>
    </source>
</evidence>
<sequence length="329" mass="35239">MSEDLPILRPKARRPFELPTDTPSGTNTPSTPTDAYGTDDSPFNSPTTLSSSSRSKSTVALNASTLSGIYPQELMDEQPTPLFGSRIGSLVDMSSAKSFSNGTLKADDVYEKPAKLSPILLLARLVSLFAVGIGYGLVVAHFHDQKIMTRGWEAIVGEQPWYLVYWGLAGIALGLALPALDRVLKSATKKGNGKSEDSGEWNVIVRSIGAFIGIAFAIRKLSWESALQASLTLALVNPFLWYLVDRTRPGFWFAAGIAVFGTVIVQNTAPNSIQLPQTLASTVNGDVVFGNWTNEGVALATWIASVLFCSSVTFGNVGRLFAFKGATVA</sequence>
<name>A0A3N4HZQ7_ASCIM</name>